<comment type="caution">
    <text evidence="1">The sequence shown here is derived from an EMBL/GenBank/DDBJ whole genome shotgun (WGS) entry which is preliminary data.</text>
</comment>
<sequence>MVSKGFEISGEVAVKRKLEDMSDDEPMAIISGVGLTVAAEIEDED</sequence>
<proteinExistence type="predicted"/>
<protein>
    <submittedName>
        <fullName evidence="1">Uncharacterized protein</fullName>
    </submittedName>
</protein>
<reference evidence="1 2" key="1">
    <citation type="journal article" date="2021" name="Microorganisms">
        <title>Acidisoma silvae sp. nov. and Acidisomacellulosilytica sp. nov., Two Acidophilic Bacteria Isolated from Decaying Wood, Hydrolyzing Cellulose and Producing Poly-3-hydroxybutyrate.</title>
        <authorList>
            <person name="Mieszkin S."/>
            <person name="Pouder E."/>
            <person name="Uroz S."/>
            <person name="Simon-Colin C."/>
            <person name="Alain K."/>
        </authorList>
    </citation>
    <scope>NUCLEOTIDE SEQUENCE [LARGE SCALE GENOMIC DNA]</scope>
    <source>
        <strain evidence="1 2">HW T5.17</strain>
    </source>
</reference>
<evidence type="ECO:0000313" key="1">
    <source>
        <dbReference type="EMBL" id="MCB8883948.1"/>
    </source>
</evidence>
<evidence type="ECO:0000313" key="2">
    <source>
        <dbReference type="Proteomes" id="UP000721844"/>
    </source>
</evidence>
<dbReference type="EMBL" id="JAESVA010000019">
    <property type="protein sequence ID" value="MCB8883948.1"/>
    <property type="molecule type" value="Genomic_DNA"/>
</dbReference>
<dbReference type="Proteomes" id="UP000721844">
    <property type="component" value="Unassembled WGS sequence"/>
</dbReference>
<name>A0A963Z7E5_9PROT</name>
<organism evidence="1 2">
    <name type="scientific">Acidisoma cellulosilyticum</name>
    <dbReference type="NCBI Taxonomy" id="2802395"/>
    <lineage>
        <taxon>Bacteria</taxon>
        <taxon>Pseudomonadati</taxon>
        <taxon>Pseudomonadota</taxon>
        <taxon>Alphaproteobacteria</taxon>
        <taxon>Acetobacterales</taxon>
        <taxon>Acidocellaceae</taxon>
        <taxon>Acidisoma</taxon>
    </lineage>
</organism>
<keyword evidence="2" id="KW-1185">Reference proteome</keyword>
<dbReference type="AlphaFoldDB" id="A0A963Z7E5"/>
<gene>
    <name evidence="1" type="ORF">ACELLULO517_27140</name>
</gene>
<dbReference type="RefSeq" id="WP_227310689.1">
    <property type="nucleotide sequence ID" value="NZ_JAESVA010000019.1"/>
</dbReference>
<accession>A0A963Z7E5</accession>